<dbReference type="PANTHER" id="PTHR33021:SF213">
    <property type="entry name" value="OS12G0454600 PROTEIN"/>
    <property type="match status" value="1"/>
</dbReference>
<dbReference type="PROSITE" id="PS51485">
    <property type="entry name" value="PHYTOCYANIN"/>
    <property type="match status" value="1"/>
</dbReference>
<keyword evidence="2" id="KW-0812">Transmembrane</keyword>
<keyword evidence="2" id="KW-0472">Membrane</keyword>
<dbReference type="FunFam" id="2.60.40.420:FF:000048">
    <property type="entry name" value="Early nodulin-like protein 18"/>
    <property type="match status" value="1"/>
</dbReference>
<dbReference type="Pfam" id="PF02298">
    <property type="entry name" value="Cu_bind_like"/>
    <property type="match status" value="1"/>
</dbReference>
<proteinExistence type="predicted"/>
<feature type="domain" description="Phytocyanin" evidence="3">
    <location>
        <begin position="127"/>
        <end position="250"/>
    </location>
</feature>
<dbReference type="Gene3D" id="2.60.40.420">
    <property type="entry name" value="Cupredoxins - blue copper proteins"/>
    <property type="match status" value="1"/>
</dbReference>
<protein>
    <recommendedName>
        <fullName evidence="3">Phytocyanin domain-containing protein</fullName>
    </recommendedName>
</protein>
<feature type="transmembrane region" description="Helical" evidence="2">
    <location>
        <begin position="94"/>
        <end position="114"/>
    </location>
</feature>
<comment type="caution">
    <text evidence="4">The sequence shown here is derived from an EMBL/GenBank/DDBJ whole genome shotgun (WGS) entry which is preliminary data.</text>
</comment>
<dbReference type="GO" id="GO:0009055">
    <property type="term" value="F:electron transfer activity"/>
    <property type="evidence" value="ECO:0007669"/>
    <property type="project" value="InterPro"/>
</dbReference>
<keyword evidence="2" id="KW-1133">Transmembrane helix</keyword>
<organism evidence="4 5">
    <name type="scientific">Digitaria exilis</name>
    <dbReference type="NCBI Taxonomy" id="1010633"/>
    <lineage>
        <taxon>Eukaryota</taxon>
        <taxon>Viridiplantae</taxon>
        <taxon>Streptophyta</taxon>
        <taxon>Embryophyta</taxon>
        <taxon>Tracheophyta</taxon>
        <taxon>Spermatophyta</taxon>
        <taxon>Magnoliopsida</taxon>
        <taxon>Liliopsida</taxon>
        <taxon>Poales</taxon>
        <taxon>Poaceae</taxon>
        <taxon>PACMAD clade</taxon>
        <taxon>Panicoideae</taxon>
        <taxon>Panicodae</taxon>
        <taxon>Paniceae</taxon>
        <taxon>Anthephorinae</taxon>
        <taxon>Digitaria</taxon>
    </lineage>
</organism>
<reference evidence="4" key="1">
    <citation type="submission" date="2020-07" db="EMBL/GenBank/DDBJ databases">
        <title>Genome sequence and genetic diversity analysis of an under-domesticated orphan crop, white fonio (Digitaria exilis).</title>
        <authorList>
            <person name="Bennetzen J.L."/>
            <person name="Chen S."/>
            <person name="Ma X."/>
            <person name="Wang X."/>
            <person name="Yssel A.E.J."/>
            <person name="Chaluvadi S.R."/>
            <person name="Johnson M."/>
            <person name="Gangashetty P."/>
            <person name="Hamidou F."/>
            <person name="Sanogo M.D."/>
            <person name="Zwaenepoel A."/>
            <person name="Wallace J."/>
            <person name="Van De Peer Y."/>
            <person name="Van Deynze A."/>
        </authorList>
    </citation>
    <scope>NUCLEOTIDE SEQUENCE</scope>
    <source>
        <tissue evidence="4">Leaves</tissue>
    </source>
</reference>
<accession>A0A835E279</accession>
<dbReference type="Proteomes" id="UP000636709">
    <property type="component" value="Unassembled WGS sequence"/>
</dbReference>
<dbReference type="AlphaFoldDB" id="A0A835E279"/>
<sequence>MRSISTMVGWWSTRPITCPSAALAGDRHFAPNNRTQMIGGTVPPPGSIQNPLLHCPLHHPASQKDSRAQEEQTPPTGAYSSVARERSMAGLRRHVVVAVMAAAAVLVAIAPKAMAADAAPVDAPAYRNITVGGADGWFFDANTNSTSGNYSVWANGETFYLGDFLIFNTNDNSSVVQTTNVTTYNLCDPSDDLAPTTSIYGGGGGGGGGVEENSTVAIPLVVEGTNYFFSDADGGAQCQRGMRFQIKVEHGQGLPPSLKGAPPAPKERVLAPPPAGTAFSGTGAVEPGDGAGDNGGAGRNGAATAKGVAGGRLLWAAVAVALVVVVGA</sequence>
<evidence type="ECO:0000259" key="3">
    <source>
        <dbReference type="PROSITE" id="PS51485"/>
    </source>
</evidence>
<dbReference type="GO" id="GO:0005886">
    <property type="term" value="C:plasma membrane"/>
    <property type="evidence" value="ECO:0007669"/>
    <property type="project" value="TreeGrafter"/>
</dbReference>
<dbReference type="InterPro" id="IPR039391">
    <property type="entry name" value="Phytocyanin-like"/>
</dbReference>
<dbReference type="OrthoDB" id="688954at2759"/>
<evidence type="ECO:0000313" key="4">
    <source>
        <dbReference type="EMBL" id="KAF8659782.1"/>
    </source>
</evidence>
<feature type="region of interest" description="Disordered" evidence="1">
    <location>
        <begin position="252"/>
        <end position="297"/>
    </location>
</feature>
<gene>
    <name evidence="4" type="ORF">HU200_058246</name>
</gene>
<name>A0A835E279_9POAL</name>
<keyword evidence="5" id="KW-1185">Reference proteome</keyword>
<dbReference type="PANTHER" id="PTHR33021">
    <property type="entry name" value="BLUE COPPER PROTEIN"/>
    <property type="match status" value="1"/>
</dbReference>
<dbReference type="InterPro" id="IPR003245">
    <property type="entry name" value="Phytocyanin_dom"/>
</dbReference>
<evidence type="ECO:0000256" key="2">
    <source>
        <dbReference type="SAM" id="Phobius"/>
    </source>
</evidence>
<evidence type="ECO:0000313" key="5">
    <source>
        <dbReference type="Proteomes" id="UP000636709"/>
    </source>
</evidence>
<dbReference type="EMBL" id="JACEFO010002453">
    <property type="protein sequence ID" value="KAF8659782.1"/>
    <property type="molecule type" value="Genomic_DNA"/>
</dbReference>
<dbReference type="InterPro" id="IPR008972">
    <property type="entry name" value="Cupredoxin"/>
</dbReference>
<dbReference type="SUPFAM" id="SSF49503">
    <property type="entry name" value="Cupredoxins"/>
    <property type="match status" value="1"/>
</dbReference>
<evidence type="ECO:0000256" key="1">
    <source>
        <dbReference type="SAM" id="MobiDB-lite"/>
    </source>
</evidence>
<feature type="region of interest" description="Disordered" evidence="1">
    <location>
        <begin position="56"/>
        <end position="82"/>
    </location>
</feature>